<evidence type="ECO:0000256" key="1">
    <source>
        <dbReference type="ARBA" id="ARBA00022475"/>
    </source>
</evidence>
<keyword evidence="1" id="KW-1003">Cell membrane</keyword>
<dbReference type="PANTHER" id="PTHR41164">
    <property type="entry name" value="CURLI PRODUCTION ASSEMBLY/TRANSPORT COMPONENT CSGG"/>
    <property type="match status" value="1"/>
</dbReference>
<dbReference type="PROSITE" id="PS51257">
    <property type="entry name" value="PROKAR_LIPOPROTEIN"/>
    <property type="match status" value="1"/>
</dbReference>
<dbReference type="PANTHER" id="PTHR41164:SF1">
    <property type="entry name" value="CURLI PRODUCTION ASSEMBLY_TRANSPORT COMPONENT CSGG"/>
    <property type="match status" value="1"/>
</dbReference>
<proteinExistence type="predicted"/>
<evidence type="ECO:0000256" key="2">
    <source>
        <dbReference type="ARBA" id="ARBA00022729"/>
    </source>
</evidence>
<feature type="signal peptide" evidence="6">
    <location>
        <begin position="1"/>
        <end position="24"/>
    </location>
</feature>
<keyword evidence="3" id="KW-0472">Membrane</keyword>
<reference evidence="7 8" key="1">
    <citation type="submission" date="2020-04" db="EMBL/GenBank/DDBJ databases">
        <authorList>
            <person name="De Canck E."/>
        </authorList>
    </citation>
    <scope>NUCLEOTIDE SEQUENCE [LARGE SCALE GENOMIC DNA]</scope>
    <source>
        <strain evidence="7 8">LMG 26858</strain>
    </source>
</reference>
<evidence type="ECO:0000313" key="7">
    <source>
        <dbReference type="EMBL" id="CAB3909723.1"/>
    </source>
</evidence>
<evidence type="ECO:0000256" key="3">
    <source>
        <dbReference type="ARBA" id="ARBA00023136"/>
    </source>
</evidence>
<keyword evidence="8" id="KW-1185">Reference proteome</keyword>
<evidence type="ECO:0000256" key="6">
    <source>
        <dbReference type="SAM" id="SignalP"/>
    </source>
</evidence>
<dbReference type="GO" id="GO:0030288">
    <property type="term" value="C:outer membrane-bounded periplasmic space"/>
    <property type="evidence" value="ECO:0007669"/>
    <property type="project" value="InterPro"/>
</dbReference>
<keyword evidence="2 6" id="KW-0732">Signal</keyword>
<feature type="chain" id="PRO_5028978754" description="Curli production assembly protein CsgG" evidence="6">
    <location>
        <begin position="25"/>
        <end position="317"/>
    </location>
</feature>
<dbReference type="RefSeq" id="WP_175209344.1">
    <property type="nucleotide sequence ID" value="NZ_CADILG010000042.1"/>
</dbReference>
<evidence type="ECO:0000313" key="8">
    <source>
        <dbReference type="Proteomes" id="UP000494117"/>
    </source>
</evidence>
<gene>
    <name evidence="7" type="ORF">LMG26858_04669</name>
</gene>
<dbReference type="Proteomes" id="UP000494117">
    <property type="component" value="Unassembled WGS sequence"/>
</dbReference>
<keyword evidence="4" id="KW-0564">Palmitate</keyword>
<accession>A0A6S7EEZ5</accession>
<organism evidence="7 8">
    <name type="scientific">Achromobacter anxifer</name>
    <dbReference type="NCBI Taxonomy" id="1287737"/>
    <lineage>
        <taxon>Bacteria</taxon>
        <taxon>Pseudomonadati</taxon>
        <taxon>Pseudomonadota</taxon>
        <taxon>Betaproteobacteria</taxon>
        <taxon>Burkholderiales</taxon>
        <taxon>Alcaligenaceae</taxon>
        <taxon>Achromobacter</taxon>
    </lineage>
</organism>
<evidence type="ECO:0000256" key="5">
    <source>
        <dbReference type="ARBA" id="ARBA00023288"/>
    </source>
</evidence>
<dbReference type="InterPro" id="IPR005534">
    <property type="entry name" value="Curli_assmbl/transp-comp_CsgG"/>
</dbReference>
<sequence length="317" mass="33518">MRIYIALAVSLALAGCATVSKPLAVTETPASRNEQVQAQAAVAQPEAPVLKRKVAIARFSNETRYGRTFQTDANQDPLGKQTSDMLASRLTDSKRFLVFERSDLNKVLAEQKISGDAGLIGVDTIIVGSLTEFGRSTEGKAGFLSATKVQTARAKVEARLVDVRTGHVFFSVTGSGNASTESGQIAGWGSKAEYDGTLNDQAIGAAISDMIGRLITKMEERPWRTAVLKASGRQVLIAGGARQGLKVGDQLVVYQAGEKVKNDQTGFAIDLPPSAVGTLRVVDFFGDTETNEGAICELVSGAIPPGAKGVFVAQSKR</sequence>
<dbReference type="Gene3D" id="3.40.50.10610">
    <property type="entry name" value="ABC-type transport auxiliary lipoprotein component"/>
    <property type="match status" value="1"/>
</dbReference>
<dbReference type="AlphaFoldDB" id="A0A6S7EEZ5"/>
<evidence type="ECO:0008006" key="9">
    <source>
        <dbReference type="Google" id="ProtNLM"/>
    </source>
</evidence>
<keyword evidence="5" id="KW-0449">Lipoprotein</keyword>
<dbReference type="EMBL" id="CADILG010000042">
    <property type="protein sequence ID" value="CAB3909723.1"/>
    <property type="molecule type" value="Genomic_DNA"/>
</dbReference>
<evidence type="ECO:0000256" key="4">
    <source>
        <dbReference type="ARBA" id="ARBA00023139"/>
    </source>
</evidence>
<name>A0A6S7EEZ5_9BURK</name>
<dbReference type="Pfam" id="PF03783">
    <property type="entry name" value="CsgG"/>
    <property type="match status" value="1"/>
</dbReference>
<protein>
    <recommendedName>
        <fullName evidence="9">Curli production assembly protein CsgG</fullName>
    </recommendedName>
</protein>